<feature type="region of interest" description="Disordered" evidence="1">
    <location>
        <begin position="1"/>
        <end position="31"/>
    </location>
</feature>
<feature type="compositionally biased region" description="Polar residues" evidence="1">
    <location>
        <begin position="10"/>
        <end position="24"/>
    </location>
</feature>
<evidence type="ECO:0000256" key="1">
    <source>
        <dbReference type="SAM" id="MobiDB-lite"/>
    </source>
</evidence>
<reference evidence="2 3" key="1">
    <citation type="submission" date="2020-08" db="EMBL/GenBank/DDBJ databases">
        <title>Genome sequence of Acidovorax monticola KACC 19171T.</title>
        <authorList>
            <person name="Hyun D.-W."/>
            <person name="Bae J.-W."/>
        </authorList>
    </citation>
    <scope>NUCLEOTIDE SEQUENCE [LARGE SCALE GENOMIC DNA]</scope>
    <source>
        <strain evidence="2 3">KACC 19171</strain>
    </source>
</reference>
<organism evidence="2 3">
    <name type="scientific">Paenacidovorax monticola</name>
    <dbReference type="NCBI Taxonomy" id="1926868"/>
    <lineage>
        <taxon>Bacteria</taxon>
        <taxon>Pseudomonadati</taxon>
        <taxon>Pseudomonadota</taxon>
        <taxon>Betaproteobacteria</taxon>
        <taxon>Burkholderiales</taxon>
        <taxon>Comamonadaceae</taxon>
        <taxon>Paenacidovorax</taxon>
    </lineage>
</organism>
<keyword evidence="3" id="KW-1185">Reference proteome</keyword>
<dbReference type="Proteomes" id="UP000516057">
    <property type="component" value="Chromosome"/>
</dbReference>
<proteinExistence type="predicted"/>
<dbReference type="RefSeq" id="WP_187738125.1">
    <property type="nucleotide sequence ID" value="NZ_CP060790.1"/>
</dbReference>
<evidence type="ECO:0000313" key="3">
    <source>
        <dbReference type="Proteomes" id="UP000516057"/>
    </source>
</evidence>
<gene>
    <name evidence="2" type="ORF">H9L24_10740</name>
</gene>
<name>A0A7H0HKT3_9BURK</name>
<protein>
    <submittedName>
        <fullName evidence="2">Uncharacterized protein</fullName>
    </submittedName>
</protein>
<accession>A0A7H0HKT3</accession>
<dbReference type="AlphaFoldDB" id="A0A7H0HKT3"/>
<dbReference type="KEGG" id="amon:H9L24_10740"/>
<evidence type="ECO:0000313" key="2">
    <source>
        <dbReference type="EMBL" id="QNP61149.1"/>
    </source>
</evidence>
<dbReference type="EMBL" id="CP060790">
    <property type="protein sequence ID" value="QNP61149.1"/>
    <property type="molecule type" value="Genomic_DNA"/>
</dbReference>
<sequence length="181" mass="19965">MLPIAGESPSLASQENSPPVSSLKTARPLRTPPIRSKKKLLKINDIGVIDMKLIATSSIKLGRGEHRLDPCGFRDDEIEISCKTSKFSRVAVKEETRLTAPNPPAPLQVVYLHQRDAGMIARYRTWADWLTEGRTRAVESELIAMDGGDPAPALARASVCEWQVLIYEPPGYHPASVEVRP</sequence>